<feature type="chain" id="PRO_5038522272" description="Transcobalamin-like C-terminal domain-containing protein" evidence="1">
    <location>
        <begin position="24"/>
        <end position="136"/>
    </location>
</feature>
<dbReference type="Pfam" id="PF14478">
    <property type="entry name" value="DUF4430"/>
    <property type="match status" value="1"/>
</dbReference>
<keyword evidence="4" id="KW-1185">Reference proteome</keyword>
<name>A0A0R1GVE5_9LACO</name>
<dbReference type="EMBL" id="AZCV01000002">
    <property type="protein sequence ID" value="KRK37918.1"/>
    <property type="molecule type" value="Genomic_DNA"/>
</dbReference>
<protein>
    <recommendedName>
        <fullName evidence="2">Transcobalamin-like C-terminal domain-containing protein</fullName>
    </recommendedName>
</protein>
<evidence type="ECO:0000313" key="3">
    <source>
        <dbReference type="EMBL" id="KRK37918.1"/>
    </source>
</evidence>
<evidence type="ECO:0000313" key="4">
    <source>
        <dbReference type="Proteomes" id="UP000050909"/>
    </source>
</evidence>
<dbReference type="RefSeq" id="WP_056946564.1">
    <property type="nucleotide sequence ID" value="NZ_AZCV01000002.1"/>
</dbReference>
<feature type="domain" description="Transcobalamin-like C-terminal" evidence="2">
    <location>
        <begin position="67"/>
        <end position="132"/>
    </location>
</feature>
<keyword evidence="1" id="KW-0732">Signal</keyword>
<dbReference type="AlphaFoldDB" id="A0A0R1GVE5"/>
<organism evidence="3 4">
    <name type="scientific">Amylolactobacillus amylotrophicus DSM 20534</name>
    <dbReference type="NCBI Taxonomy" id="1423722"/>
    <lineage>
        <taxon>Bacteria</taxon>
        <taxon>Bacillati</taxon>
        <taxon>Bacillota</taxon>
        <taxon>Bacilli</taxon>
        <taxon>Lactobacillales</taxon>
        <taxon>Lactobacillaceae</taxon>
        <taxon>Amylolactobacillus</taxon>
    </lineage>
</organism>
<proteinExistence type="predicted"/>
<dbReference type="PROSITE" id="PS51257">
    <property type="entry name" value="PROKAR_LIPOPROTEIN"/>
    <property type="match status" value="1"/>
</dbReference>
<dbReference type="Gene3D" id="2.170.130.30">
    <property type="match status" value="1"/>
</dbReference>
<evidence type="ECO:0000256" key="1">
    <source>
        <dbReference type="SAM" id="SignalP"/>
    </source>
</evidence>
<reference evidence="3 4" key="1">
    <citation type="journal article" date="2015" name="Genome Announc.">
        <title>Expanding the biotechnology potential of lactobacilli through comparative genomics of 213 strains and associated genera.</title>
        <authorList>
            <person name="Sun Z."/>
            <person name="Harris H.M."/>
            <person name="McCann A."/>
            <person name="Guo C."/>
            <person name="Argimon S."/>
            <person name="Zhang W."/>
            <person name="Yang X."/>
            <person name="Jeffery I.B."/>
            <person name="Cooney J.C."/>
            <person name="Kagawa T.F."/>
            <person name="Liu W."/>
            <person name="Song Y."/>
            <person name="Salvetti E."/>
            <person name="Wrobel A."/>
            <person name="Rasinkangas P."/>
            <person name="Parkhill J."/>
            <person name="Rea M.C."/>
            <person name="O'Sullivan O."/>
            <person name="Ritari J."/>
            <person name="Douillard F.P."/>
            <person name="Paul Ross R."/>
            <person name="Yang R."/>
            <person name="Briner A.E."/>
            <person name="Felis G.E."/>
            <person name="de Vos W.M."/>
            <person name="Barrangou R."/>
            <person name="Klaenhammer T.R."/>
            <person name="Caufield P.W."/>
            <person name="Cui Y."/>
            <person name="Zhang H."/>
            <person name="O'Toole P.W."/>
        </authorList>
    </citation>
    <scope>NUCLEOTIDE SEQUENCE [LARGE SCALE GENOMIC DNA]</scope>
    <source>
        <strain evidence="3 4">DSM 20534</strain>
    </source>
</reference>
<feature type="signal peptide" evidence="1">
    <location>
        <begin position="1"/>
        <end position="23"/>
    </location>
</feature>
<sequence length="136" mass="14742">MKKLLRILVVAVLPILLLGVGCSNQEKSTDNTQTKSSSVANQTATIKVFDRTNNKVLGNKKVSFKKGESVLAALKKSYRVTESKGFVSAINGVEQDDQAGAYWTFTVNGQDATKGAGEIQLAPKDKVVFKLSTYEK</sequence>
<dbReference type="Proteomes" id="UP000050909">
    <property type="component" value="Unassembled WGS sequence"/>
</dbReference>
<gene>
    <name evidence="3" type="ORF">FC62_GL000684</name>
</gene>
<comment type="caution">
    <text evidence="3">The sequence shown here is derived from an EMBL/GenBank/DDBJ whole genome shotgun (WGS) entry which is preliminary data.</text>
</comment>
<dbReference type="PATRIC" id="fig|1423722.3.peg.700"/>
<accession>A0A0R1GVE5</accession>
<dbReference type="InterPro" id="IPR027954">
    <property type="entry name" value="Transcobalamin-like_C"/>
</dbReference>
<evidence type="ECO:0000259" key="2">
    <source>
        <dbReference type="Pfam" id="PF14478"/>
    </source>
</evidence>